<dbReference type="PANTHER" id="PTHR12243:SF66">
    <property type="entry name" value="MADF DOMAIN-CONTAINING PROTEIN"/>
    <property type="match status" value="1"/>
</dbReference>
<sequence length="184" mass="21024">MTYRQTGAGLRQSDDVIGKNPLPVEQREGRRKTNSQSKSEGAWSLDQTHPISVGVKVKECQTRWVRLRERYAREKRREFIENSSGETPVKKKEWYLLKDMEFLSPHVKRRKCFFIVPTNTSDNIEESNSANELEDSQPPPPSLPPPSLPPPSLPPPSPSSSTRSHLNILIRHPFRGGSFYVSMK</sequence>
<feature type="region of interest" description="Disordered" evidence="1">
    <location>
        <begin position="121"/>
        <end position="166"/>
    </location>
</feature>
<evidence type="ECO:0000259" key="2">
    <source>
        <dbReference type="PROSITE" id="PS51029"/>
    </source>
</evidence>
<dbReference type="Pfam" id="PF10545">
    <property type="entry name" value="MADF_DNA_bdg"/>
    <property type="match status" value="1"/>
</dbReference>
<name>A0A7R9F109_9NEOP</name>
<evidence type="ECO:0000313" key="3">
    <source>
        <dbReference type="EMBL" id="CAD7445004.1"/>
    </source>
</evidence>
<dbReference type="GO" id="GO:0006357">
    <property type="term" value="P:regulation of transcription by RNA polymerase II"/>
    <property type="evidence" value="ECO:0007669"/>
    <property type="project" value="TreeGrafter"/>
</dbReference>
<gene>
    <name evidence="3" type="ORF">TBIB3V08_LOCUS7367</name>
</gene>
<feature type="domain" description="MADF" evidence="2">
    <location>
        <begin position="12"/>
        <end position="108"/>
    </location>
</feature>
<dbReference type="InterPro" id="IPR039353">
    <property type="entry name" value="TF_Adf1"/>
</dbReference>
<proteinExistence type="predicted"/>
<dbReference type="PANTHER" id="PTHR12243">
    <property type="entry name" value="MADF DOMAIN TRANSCRIPTION FACTOR"/>
    <property type="match status" value="1"/>
</dbReference>
<dbReference type="AlphaFoldDB" id="A0A7R9F109"/>
<feature type="region of interest" description="Disordered" evidence="1">
    <location>
        <begin position="1"/>
        <end position="45"/>
    </location>
</feature>
<protein>
    <recommendedName>
        <fullName evidence="2">MADF domain-containing protein</fullName>
    </recommendedName>
</protein>
<dbReference type="EMBL" id="OD567031">
    <property type="protein sequence ID" value="CAD7445004.1"/>
    <property type="molecule type" value="Genomic_DNA"/>
</dbReference>
<dbReference type="GO" id="GO:0005634">
    <property type="term" value="C:nucleus"/>
    <property type="evidence" value="ECO:0007669"/>
    <property type="project" value="TreeGrafter"/>
</dbReference>
<dbReference type="GO" id="GO:0005667">
    <property type="term" value="C:transcription regulator complex"/>
    <property type="evidence" value="ECO:0007669"/>
    <property type="project" value="TreeGrafter"/>
</dbReference>
<organism evidence="3">
    <name type="scientific">Timema bartmani</name>
    <dbReference type="NCBI Taxonomy" id="61472"/>
    <lineage>
        <taxon>Eukaryota</taxon>
        <taxon>Metazoa</taxon>
        <taxon>Ecdysozoa</taxon>
        <taxon>Arthropoda</taxon>
        <taxon>Hexapoda</taxon>
        <taxon>Insecta</taxon>
        <taxon>Pterygota</taxon>
        <taxon>Neoptera</taxon>
        <taxon>Polyneoptera</taxon>
        <taxon>Phasmatodea</taxon>
        <taxon>Timematodea</taxon>
        <taxon>Timematoidea</taxon>
        <taxon>Timematidae</taxon>
        <taxon>Timema</taxon>
    </lineage>
</organism>
<accession>A0A7R9F109</accession>
<feature type="compositionally biased region" description="Polar residues" evidence="1">
    <location>
        <begin position="34"/>
        <end position="45"/>
    </location>
</feature>
<evidence type="ECO:0000256" key="1">
    <source>
        <dbReference type="SAM" id="MobiDB-lite"/>
    </source>
</evidence>
<dbReference type="PROSITE" id="PS51029">
    <property type="entry name" value="MADF"/>
    <property type="match status" value="1"/>
</dbReference>
<dbReference type="InterPro" id="IPR006578">
    <property type="entry name" value="MADF-dom"/>
</dbReference>
<feature type="compositionally biased region" description="Polar residues" evidence="1">
    <location>
        <begin position="121"/>
        <end position="131"/>
    </location>
</feature>
<feature type="compositionally biased region" description="Pro residues" evidence="1">
    <location>
        <begin position="137"/>
        <end position="158"/>
    </location>
</feature>
<reference evidence="3" key="1">
    <citation type="submission" date="2020-11" db="EMBL/GenBank/DDBJ databases">
        <authorList>
            <person name="Tran Van P."/>
        </authorList>
    </citation>
    <scope>NUCLEOTIDE SEQUENCE</scope>
</reference>